<accession>A0A645AFS2</accession>
<evidence type="ECO:0000313" key="1">
    <source>
        <dbReference type="EMBL" id="MPM51796.1"/>
    </source>
</evidence>
<proteinExistence type="predicted"/>
<gene>
    <name evidence="1" type="ORF">SDC9_98547</name>
</gene>
<reference evidence="1" key="1">
    <citation type="submission" date="2019-08" db="EMBL/GenBank/DDBJ databases">
        <authorList>
            <person name="Kucharzyk K."/>
            <person name="Murdoch R.W."/>
            <person name="Higgins S."/>
            <person name="Loffler F."/>
        </authorList>
    </citation>
    <scope>NUCLEOTIDE SEQUENCE</scope>
</reference>
<organism evidence="1">
    <name type="scientific">bioreactor metagenome</name>
    <dbReference type="NCBI Taxonomy" id="1076179"/>
    <lineage>
        <taxon>unclassified sequences</taxon>
        <taxon>metagenomes</taxon>
        <taxon>ecological metagenomes</taxon>
    </lineage>
</organism>
<dbReference type="AlphaFoldDB" id="A0A645AFS2"/>
<dbReference type="EMBL" id="VSSQ01013574">
    <property type="protein sequence ID" value="MPM51796.1"/>
    <property type="molecule type" value="Genomic_DNA"/>
</dbReference>
<comment type="caution">
    <text evidence="1">The sequence shown here is derived from an EMBL/GenBank/DDBJ whole genome shotgun (WGS) entry which is preliminary data.</text>
</comment>
<name>A0A645AFS2_9ZZZZ</name>
<protein>
    <submittedName>
        <fullName evidence="1">Uncharacterized protein</fullName>
    </submittedName>
</protein>
<sequence length="153" mass="15710">MKPKRNRWYLRALALMLASMAAMVTLSAAAEAGSQGDPLVTLSYLNETFLPKILAQVQGTVSGSTGANFTVVDLSKGKSLSLAVGGEVMLRAGTATCGAATSPGLIDETSAGSIENGGALVKNHLYMTTIDGRTVKATGDGVKLLVRGSYSLS</sequence>